<feature type="binding site" evidence="12">
    <location>
        <position position="148"/>
    </location>
    <ligand>
        <name>(2R)-3-phosphoglycerate</name>
        <dbReference type="ChEBI" id="CHEBI:58272"/>
    </ligand>
</feature>
<feature type="binding site" evidence="13">
    <location>
        <position position="232"/>
    </location>
    <ligand>
        <name>ATP</name>
        <dbReference type="ChEBI" id="CHEBI:30616"/>
    </ligand>
</feature>
<evidence type="ECO:0000256" key="3">
    <source>
        <dbReference type="ARBA" id="ARBA00008982"/>
    </source>
</evidence>
<evidence type="ECO:0000256" key="8">
    <source>
        <dbReference type="ARBA" id="ARBA00022741"/>
    </source>
</evidence>
<dbReference type="Proteomes" id="UP000002630">
    <property type="component" value="Linkage Group LG06"/>
</dbReference>
<dbReference type="AlphaFoldDB" id="D8LRT8"/>
<dbReference type="GO" id="GO:0043531">
    <property type="term" value="F:ADP binding"/>
    <property type="evidence" value="ECO:0007669"/>
    <property type="project" value="TreeGrafter"/>
</dbReference>
<feature type="binding site" evidence="12">
    <location>
        <begin position="91"/>
        <end position="94"/>
    </location>
    <ligand>
        <name>substrate</name>
    </ligand>
</feature>
<dbReference type="CDD" id="cd00318">
    <property type="entry name" value="Phosphoglycerate_kinase"/>
    <property type="match status" value="1"/>
</dbReference>
<feature type="binding site" evidence="12">
    <location>
        <position position="68"/>
    </location>
    <ligand>
        <name>(2R)-3-phosphoglycerate</name>
        <dbReference type="ChEBI" id="CHEBI:58272"/>
    </ligand>
</feature>
<comment type="pathway">
    <text evidence="14">Carbohydrate degradation; glycolysis; pyruvate from D-glyceraldehyde 3-phosphate: step 2/5.</text>
</comment>
<feature type="binding site" evidence="12">
    <location>
        <begin position="51"/>
        <end position="53"/>
    </location>
    <ligand>
        <name>substrate</name>
    </ligand>
</feature>
<dbReference type="EMBL" id="FN649731">
    <property type="protein sequence ID" value="CBN73855.1"/>
    <property type="molecule type" value="Genomic_DNA"/>
</dbReference>
<dbReference type="PANTHER" id="PTHR11406">
    <property type="entry name" value="PHOSPHOGLYCERATE KINASE"/>
    <property type="match status" value="1"/>
</dbReference>
<evidence type="ECO:0000256" key="7">
    <source>
        <dbReference type="ARBA" id="ARBA00022679"/>
    </source>
</evidence>
<dbReference type="PIRSF" id="PIRSF000724">
    <property type="entry name" value="Pgk"/>
    <property type="match status" value="1"/>
</dbReference>
<evidence type="ECO:0000256" key="14">
    <source>
        <dbReference type="RuleBase" id="RU000532"/>
    </source>
</evidence>
<dbReference type="PRINTS" id="PR00477">
    <property type="entry name" value="PHGLYCKINASE"/>
</dbReference>
<evidence type="ECO:0000256" key="11">
    <source>
        <dbReference type="ARBA" id="ARBA00022842"/>
    </source>
</evidence>
<keyword evidence="11" id="KW-0460">Magnesium</keyword>
<dbReference type="GO" id="GO:0006094">
    <property type="term" value="P:gluconeogenesis"/>
    <property type="evidence" value="ECO:0007669"/>
    <property type="project" value="TreeGrafter"/>
</dbReference>
<dbReference type="EC" id="2.7.2.3" evidence="5 14"/>
<evidence type="ECO:0000256" key="10">
    <source>
        <dbReference type="ARBA" id="ARBA00022840"/>
    </source>
</evidence>
<dbReference type="InterPro" id="IPR015824">
    <property type="entry name" value="Phosphoglycerate_kinase_N"/>
</dbReference>
<dbReference type="GO" id="GO:0006096">
    <property type="term" value="P:glycolytic process"/>
    <property type="evidence" value="ECO:0007669"/>
    <property type="project" value="UniProtKB-UniPathway"/>
</dbReference>
<dbReference type="SUPFAM" id="SSF53748">
    <property type="entry name" value="Phosphoglycerate kinase"/>
    <property type="match status" value="1"/>
</dbReference>
<evidence type="ECO:0000313" key="16">
    <source>
        <dbReference type="EMBL" id="CBN73855.1"/>
    </source>
</evidence>
<comment type="similarity">
    <text evidence="3 14">Belongs to the phosphoglycerate kinase family.</text>
</comment>
<keyword evidence="10 13" id="KW-0067">ATP-binding</keyword>
<dbReference type="GO" id="GO:0004618">
    <property type="term" value="F:phosphoglycerate kinase activity"/>
    <property type="evidence" value="ECO:0007669"/>
    <property type="project" value="UniProtKB-EC"/>
</dbReference>
<reference evidence="16 17" key="1">
    <citation type="journal article" date="2010" name="Nature">
        <title>The Ectocarpus genome and the independent evolution of multicellularity in brown algae.</title>
        <authorList>
            <person name="Cock J.M."/>
            <person name="Sterck L."/>
            <person name="Rouze P."/>
            <person name="Scornet D."/>
            <person name="Allen A.E."/>
            <person name="Amoutzias G."/>
            <person name="Anthouard V."/>
            <person name="Artiguenave F."/>
            <person name="Aury J.M."/>
            <person name="Badger J.H."/>
            <person name="Beszteri B."/>
            <person name="Billiau K."/>
            <person name="Bonnet E."/>
            <person name="Bothwell J.H."/>
            <person name="Bowler C."/>
            <person name="Boyen C."/>
            <person name="Brownlee C."/>
            <person name="Carrano C.J."/>
            <person name="Charrier B."/>
            <person name="Cho G.Y."/>
            <person name="Coelho S.M."/>
            <person name="Collen J."/>
            <person name="Corre E."/>
            <person name="Da Silva C."/>
            <person name="Delage L."/>
            <person name="Delaroque N."/>
            <person name="Dittami S.M."/>
            <person name="Doulbeau S."/>
            <person name="Elias M."/>
            <person name="Farnham G."/>
            <person name="Gachon C.M."/>
            <person name="Gschloessl B."/>
            <person name="Heesch S."/>
            <person name="Jabbari K."/>
            <person name="Jubin C."/>
            <person name="Kawai H."/>
            <person name="Kimura K."/>
            <person name="Kloareg B."/>
            <person name="Kupper F.C."/>
            <person name="Lang D."/>
            <person name="Le Bail A."/>
            <person name="Leblanc C."/>
            <person name="Lerouge P."/>
            <person name="Lohr M."/>
            <person name="Lopez P.J."/>
            <person name="Martens C."/>
            <person name="Maumus F."/>
            <person name="Michel G."/>
            <person name="Miranda-Saavedra D."/>
            <person name="Morales J."/>
            <person name="Moreau H."/>
            <person name="Motomura T."/>
            <person name="Nagasato C."/>
            <person name="Napoli C.A."/>
            <person name="Nelson D.R."/>
            <person name="Nyvall-Collen P."/>
            <person name="Peters A.F."/>
            <person name="Pommier C."/>
            <person name="Potin P."/>
            <person name="Poulain J."/>
            <person name="Quesneville H."/>
            <person name="Read B."/>
            <person name="Rensing S.A."/>
            <person name="Ritter A."/>
            <person name="Rousvoal S."/>
            <person name="Samanta M."/>
            <person name="Samson G."/>
            <person name="Schroeder D.C."/>
            <person name="Segurens B."/>
            <person name="Strittmatter M."/>
            <person name="Tonon T."/>
            <person name="Tregear J.W."/>
            <person name="Valentin K."/>
            <person name="von Dassow P."/>
            <person name="Yamagishi T."/>
            <person name="Van de Peer Y."/>
            <person name="Wincker P."/>
        </authorList>
    </citation>
    <scope>NUCLEOTIDE SEQUENCE [LARGE SCALE GENOMIC DNA]</scope>
    <source>
        <strain evidence="17">Ec32 / CCAP1310/4</strain>
    </source>
</reference>
<dbReference type="GO" id="GO:0005829">
    <property type="term" value="C:cytosol"/>
    <property type="evidence" value="ECO:0007669"/>
    <property type="project" value="TreeGrafter"/>
</dbReference>
<dbReference type="STRING" id="2880.D8LRT8"/>
<accession>D8LRT8</accession>
<keyword evidence="7 14" id="KW-0808">Transferase</keyword>
<dbReference type="OMA" id="NEDCHED"/>
<evidence type="ECO:0000256" key="1">
    <source>
        <dbReference type="ARBA" id="ARBA00000642"/>
    </source>
</evidence>
<comment type="cofactor">
    <cofactor evidence="2">
        <name>Mg(2+)</name>
        <dbReference type="ChEBI" id="CHEBI:18420"/>
    </cofactor>
</comment>
<dbReference type="PANTHER" id="PTHR11406:SF23">
    <property type="entry name" value="PHOSPHOGLYCERATE KINASE 1, CHLOROPLASTIC-RELATED"/>
    <property type="match status" value="1"/>
</dbReference>
<evidence type="ECO:0000256" key="15">
    <source>
        <dbReference type="RuleBase" id="RU000696"/>
    </source>
</evidence>
<protein>
    <recommendedName>
        <fullName evidence="6 14">Phosphoglycerate kinase</fullName>
        <ecNumber evidence="5 14">2.7.2.3</ecNumber>
    </recommendedName>
</protein>
<dbReference type="InterPro" id="IPR036043">
    <property type="entry name" value="Phosphoglycerate_kinase_sf"/>
</dbReference>
<evidence type="ECO:0000256" key="12">
    <source>
        <dbReference type="PIRSR" id="PIRSR000724-1"/>
    </source>
</evidence>
<dbReference type="HAMAP" id="MF_00145">
    <property type="entry name" value="Phosphoglyc_kinase"/>
    <property type="match status" value="1"/>
</dbReference>
<dbReference type="Gene3D" id="3.40.50.1260">
    <property type="entry name" value="Phosphoglycerate kinase, N-terminal domain"/>
    <property type="match status" value="2"/>
</dbReference>
<evidence type="ECO:0000256" key="2">
    <source>
        <dbReference type="ARBA" id="ARBA00001946"/>
    </source>
</evidence>
<comment type="catalytic activity">
    <reaction evidence="1 14">
        <text>(2R)-3-phosphoglycerate + ATP = (2R)-3-phospho-glyceroyl phosphate + ADP</text>
        <dbReference type="Rhea" id="RHEA:14801"/>
        <dbReference type="ChEBI" id="CHEBI:30616"/>
        <dbReference type="ChEBI" id="CHEBI:57604"/>
        <dbReference type="ChEBI" id="CHEBI:58272"/>
        <dbReference type="ChEBI" id="CHEBI:456216"/>
        <dbReference type="EC" id="2.7.2.3"/>
    </reaction>
</comment>
<evidence type="ECO:0000256" key="6">
    <source>
        <dbReference type="ARBA" id="ARBA00016471"/>
    </source>
</evidence>
<dbReference type="FunFam" id="3.40.50.1260:FF:000003">
    <property type="entry name" value="Phosphoglycerate kinase"/>
    <property type="match status" value="1"/>
</dbReference>
<dbReference type="InterPro" id="IPR001576">
    <property type="entry name" value="Phosphoglycerate_kinase"/>
</dbReference>
<proteinExistence type="inferred from homology"/>
<evidence type="ECO:0000256" key="9">
    <source>
        <dbReference type="ARBA" id="ARBA00022777"/>
    </source>
</evidence>
<dbReference type="EMBL" id="FN648926">
    <property type="protein sequence ID" value="CBN73855.1"/>
    <property type="molecule type" value="Genomic_DNA"/>
</dbReference>
<dbReference type="FunFam" id="3.40.50.1260:FF:000006">
    <property type="entry name" value="Phosphoglycerate kinase"/>
    <property type="match status" value="1"/>
</dbReference>
<keyword evidence="17" id="KW-1185">Reference proteome</keyword>
<evidence type="ECO:0000313" key="17">
    <source>
        <dbReference type="Proteomes" id="UP000002630"/>
    </source>
</evidence>
<dbReference type="InParanoid" id="D8LRT8"/>
<feature type="binding site" evidence="12">
    <location>
        <position position="181"/>
    </location>
    <ligand>
        <name>(2R)-3-phosphoglycerate</name>
        <dbReference type="ChEBI" id="CHEBI:58272"/>
    </ligand>
</feature>
<dbReference type="FunCoup" id="D8LRT8">
    <property type="interactions" value="109"/>
</dbReference>
<feature type="binding site" evidence="13">
    <location>
        <position position="354"/>
    </location>
    <ligand>
        <name>ATP</name>
        <dbReference type="ChEBI" id="CHEBI:30616"/>
    </ligand>
</feature>
<evidence type="ECO:0000256" key="13">
    <source>
        <dbReference type="PIRSR" id="PIRSR000724-2"/>
    </source>
</evidence>
<comment type="subunit">
    <text evidence="4 15">Monomer.</text>
</comment>
<keyword evidence="9 14" id="KW-0418">Kinase</keyword>
<evidence type="ECO:0000256" key="4">
    <source>
        <dbReference type="ARBA" id="ARBA00011245"/>
    </source>
</evidence>
<organism evidence="16 17">
    <name type="scientific">Ectocarpus siliculosus</name>
    <name type="common">Brown alga</name>
    <name type="synonym">Conferva siliculosa</name>
    <dbReference type="NCBI Taxonomy" id="2880"/>
    <lineage>
        <taxon>Eukaryota</taxon>
        <taxon>Sar</taxon>
        <taxon>Stramenopiles</taxon>
        <taxon>Ochrophyta</taxon>
        <taxon>PX clade</taxon>
        <taxon>Phaeophyceae</taxon>
        <taxon>Ectocarpales</taxon>
        <taxon>Ectocarpaceae</taxon>
        <taxon>Ectocarpus</taxon>
    </lineage>
</organism>
<dbReference type="Pfam" id="PF00162">
    <property type="entry name" value="PGK"/>
    <property type="match status" value="1"/>
</dbReference>
<evidence type="ECO:0000256" key="5">
    <source>
        <dbReference type="ARBA" id="ARBA00013061"/>
    </source>
</evidence>
<dbReference type="eggNOG" id="KOG1367">
    <property type="taxonomic scope" value="Eukaryota"/>
</dbReference>
<keyword evidence="8" id="KW-0547">Nucleotide-binding</keyword>
<dbReference type="UniPathway" id="UPA00109">
    <property type="reaction ID" value="UER00185"/>
</dbReference>
<dbReference type="OrthoDB" id="275353at2759"/>
<name>D8LRT8_ECTSI</name>
<sequence>MFRSATVLSRRWAAQGVVTCSRSFSVKKKKTIQDLAKEVSLRGKPVLVRADLNLPRSKEDGSITDDTRARAVVPTVKFLLKEGAKVVLCTHAGRPKGEVVESMRIGNIGGCLGELLDEPVACPTDCIGDKVEEQASKAECVVLLENVRFHKGETKNDPDFAEKLAAHAKIFVNDAFGAAHRSHASTVGVTKYMDHSVAGFLMEKELDYLKGAMDSPSRPFLAMIGGAKVSTKIPVLESLLDKCDSILLGGGMIFTFYRALGMSTGASLVEEDFVDMARDLMKKAEAKGVKFLLPKDVVVADKFASDAASQLVDAKDIPDGWMGLDIGTSAVDEFKQEISQANTIVWNGPLGVFEWDAFANGTNELAKALATRTAEGGITIVGGGDCVAAVEKAGVASQISHISTGGGASLELLEGKELPGIAALDDA</sequence>
<dbReference type="GO" id="GO:0005524">
    <property type="term" value="F:ATP binding"/>
    <property type="evidence" value="ECO:0007669"/>
    <property type="project" value="UniProtKB-KW"/>
</dbReference>
<gene>
    <name evidence="16" type="ORF">Esi_0007_0171</name>
</gene>